<dbReference type="Proteomes" id="UP000692816">
    <property type="component" value="Unassembled WGS sequence"/>
</dbReference>
<evidence type="ECO:0000259" key="2">
    <source>
        <dbReference type="Pfam" id="PF09361"/>
    </source>
</evidence>
<keyword evidence="4" id="KW-1185">Reference proteome</keyword>
<organism evidence="3 4">
    <name type="scientific">Bradyrhizobium quebecense</name>
    <dbReference type="NCBI Taxonomy" id="2748629"/>
    <lineage>
        <taxon>Bacteria</taxon>
        <taxon>Pseudomonadati</taxon>
        <taxon>Pseudomonadota</taxon>
        <taxon>Alphaproteobacteria</taxon>
        <taxon>Hyphomicrobiales</taxon>
        <taxon>Nitrobacteraceae</taxon>
        <taxon>Bradyrhizobium</taxon>
    </lineage>
</organism>
<feature type="region of interest" description="Disordered" evidence="1">
    <location>
        <begin position="90"/>
        <end position="109"/>
    </location>
</feature>
<feature type="domain" description="Phasin" evidence="2">
    <location>
        <begin position="115"/>
        <end position="183"/>
    </location>
</feature>
<evidence type="ECO:0000313" key="4">
    <source>
        <dbReference type="Proteomes" id="UP000692816"/>
    </source>
</evidence>
<feature type="region of interest" description="Disordered" evidence="1">
    <location>
        <begin position="27"/>
        <end position="83"/>
    </location>
</feature>
<dbReference type="EMBL" id="JAGEPA010000002">
    <property type="protein sequence ID" value="MBO1435473.1"/>
    <property type="molecule type" value="Genomic_DNA"/>
</dbReference>
<reference evidence="3" key="1">
    <citation type="journal article" date="2021" name="Int. J. Syst. Evol. Microbiol.">
        <title>Bradyrhizobium septentrionale sp. nov. (sv. septentrionale) and Bradyrhizobium quebecense sp. nov. (sv. septentrionale) associated with legumes native to Canada possess rearranged symbiosis genes and numerous insertion sequences.</title>
        <authorList>
            <person name="Bromfield E.S.P."/>
            <person name="Cloutier S."/>
        </authorList>
    </citation>
    <scope>NUCLEOTIDE SEQUENCE</scope>
    <source>
        <strain evidence="3">12S5</strain>
    </source>
</reference>
<evidence type="ECO:0000313" key="3">
    <source>
        <dbReference type="EMBL" id="MBO1435473.1"/>
    </source>
</evidence>
<feature type="compositionally biased region" description="Low complexity" evidence="1">
    <location>
        <begin position="92"/>
        <end position="102"/>
    </location>
</feature>
<proteinExistence type="predicted"/>
<sequence>MKQIAAQGADRNHDASVSMAEVCNLIDIKPRSDLAMSPDQSETPRKSGKGNPNADRQSDETAQQRRKSGQQEGPPPDQLQHTPKEIGAQFASTDTSSSDTSSNGRIVSAETTPVSYQEIAKTYADYVKKSFEHTKSFFEKLAGARSFYEALELQTDFLKQTHETLIAGSQKIHRLHGELAKQTIMRLQGLGPKTNLPRSTDVRPGQ</sequence>
<dbReference type="Pfam" id="PF09361">
    <property type="entry name" value="Phasin_2"/>
    <property type="match status" value="1"/>
</dbReference>
<protein>
    <submittedName>
        <fullName evidence="3">Phasin family protein</fullName>
    </submittedName>
</protein>
<evidence type="ECO:0000256" key="1">
    <source>
        <dbReference type="SAM" id="MobiDB-lite"/>
    </source>
</evidence>
<gene>
    <name evidence="3" type="ORF">J4P68_40105</name>
</gene>
<accession>A0ABS3MVH9</accession>
<dbReference type="InterPro" id="IPR018968">
    <property type="entry name" value="Phasin"/>
</dbReference>
<dbReference type="RefSeq" id="WP_207841037.1">
    <property type="nucleotide sequence ID" value="NZ_CP088283.1"/>
</dbReference>
<name>A0ABS3MVH9_9BRAD</name>
<comment type="caution">
    <text evidence="3">The sequence shown here is derived from an EMBL/GenBank/DDBJ whole genome shotgun (WGS) entry which is preliminary data.</text>
</comment>